<keyword evidence="1" id="KW-1133">Transmembrane helix</keyword>
<accession>A0ABT6MZL9</accession>
<gene>
    <name evidence="2" type="ORF">QGN17_07145</name>
</gene>
<dbReference type="EMBL" id="JARYGZ010000001">
    <property type="protein sequence ID" value="MDH7638504.1"/>
    <property type="molecule type" value="Genomic_DNA"/>
</dbReference>
<reference evidence="2" key="1">
    <citation type="submission" date="2023-04" db="EMBL/GenBank/DDBJ databases">
        <title>Sphingomonas sp. MAHUQ-71 isolated from rice field.</title>
        <authorList>
            <person name="Huq M.A."/>
        </authorList>
    </citation>
    <scope>NUCLEOTIDE SEQUENCE</scope>
    <source>
        <strain evidence="2">MAHUQ-71</strain>
    </source>
</reference>
<keyword evidence="3" id="KW-1185">Reference proteome</keyword>
<evidence type="ECO:0000256" key="1">
    <source>
        <dbReference type="SAM" id="Phobius"/>
    </source>
</evidence>
<proteinExistence type="predicted"/>
<feature type="transmembrane region" description="Helical" evidence="1">
    <location>
        <begin position="78"/>
        <end position="100"/>
    </location>
</feature>
<keyword evidence="1" id="KW-0472">Membrane</keyword>
<dbReference type="RefSeq" id="WP_281043803.1">
    <property type="nucleotide sequence ID" value="NZ_JARYGZ010000001.1"/>
</dbReference>
<keyword evidence="1" id="KW-0812">Transmembrane</keyword>
<sequence>MNFWSRSMGASWDISPTLGKPHMAYCCINTARNGRKWSFVETGTLSAELSSSPRDAVQKIEDGEVTMFTLDATERSRIAVALVTLVATAAASLACVAAAVGPALS</sequence>
<name>A0ABT6MZL9_9SPHN</name>
<comment type="caution">
    <text evidence="2">The sequence shown here is derived from an EMBL/GenBank/DDBJ whole genome shotgun (WGS) entry which is preliminary data.</text>
</comment>
<organism evidence="2 3">
    <name type="scientific">Sphingomonas oryzagri</name>
    <dbReference type="NCBI Taxonomy" id="3042314"/>
    <lineage>
        <taxon>Bacteria</taxon>
        <taxon>Pseudomonadati</taxon>
        <taxon>Pseudomonadota</taxon>
        <taxon>Alphaproteobacteria</taxon>
        <taxon>Sphingomonadales</taxon>
        <taxon>Sphingomonadaceae</taxon>
        <taxon>Sphingomonas</taxon>
    </lineage>
</organism>
<protein>
    <submittedName>
        <fullName evidence="2">Uncharacterized protein</fullName>
    </submittedName>
</protein>
<evidence type="ECO:0000313" key="3">
    <source>
        <dbReference type="Proteomes" id="UP001160625"/>
    </source>
</evidence>
<dbReference type="Proteomes" id="UP001160625">
    <property type="component" value="Unassembled WGS sequence"/>
</dbReference>
<evidence type="ECO:0000313" key="2">
    <source>
        <dbReference type="EMBL" id="MDH7638504.1"/>
    </source>
</evidence>